<dbReference type="InterPro" id="IPR058240">
    <property type="entry name" value="rSAM_sf"/>
</dbReference>
<dbReference type="Proteomes" id="UP000466024">
    <property type="component" value="Unassembled WGS sequence"/>
</dbReference>
<dbReference type="InterPro" id="IPR051675">
    <property type="entry name" value="Endo/Exo/Phosphatase_dom_1"/>
</dbReference>
<feature type="compositionally biased region" description="Polar residues" evidence="6">
    <location>
        <begin position="404"/>
        <end position="413"/>
    </location>
</feature>
<dbReference type="SFLD" id="SFLDG01102">
    <property type="entry name" value="Uncharacterised_Radical_SAM_Su"/>
    <property type="match status" value="1"/>
</dbReference>
<dbReference type="EMBL" id="VTPX01000007">
    <property type="protein sequence ID" value="KAA0017450.1"/>
    <property type="molecule type" value="Genomic_DNA"/>
</dbReference>
<dbReference type="GO" id="GO:0003824">
    <property type="term" value="F:catalytic activity"/>
    <property type="evidence" value="ECO:0007669"/>
    <property type="project" value="InterPro"/>
</dbReference>
<dbReference type="CDD" id="cd01335">
    <property type="entry name" value="Radical_SAM"/>
    <property type="match status" value="1"/>
</dbReference>
<dbReference type="InterPro" id="IPR007197">
    <property type="entry name" value="rSAM"/>
</dbReference>
<evidence type="ECO:0000256" key="3">
    <source>
        <dbReference type="ARBA" id="ARBA00022723"/>
    </source>
</evidence>
<dbReference type="InterPro" id="IPR013785">
    <property type="entry name" value="Aldolase_TIM"/>
</dbReference>
<dbReference type="RefSeq" id="WP_149435817.1">
    <property type="nucleotide sequence ID" value="NZ_VTPX01000007.1"/>
</dbReference>
<evidence type="ECO:0000256" key="1">
    <source>
        <dbReference type="ARBA" id="ARBA00001966"/>
    </source>
</evidence>
<evidence type="ECO:0000256" key="6">
    <source>
        <dbReference type="SAM" id="MobiDB-lite"/>
    </source>
</evidence>
<proteinExistence type="predicted"/>
<accession>A0A640WD64</accession>
<keyword evidence="5" id="KW-0411">Iron-sulfur</keyword>
<feature type="region of interest" description="Disordered" evidence="6">
    <location>
        <begin position="202"/>
        <end position="232"/>
    </location>
</feature>
<evidence type="ECO:0000256" key="2">
    <source>
        <dbReference type="ARBA" id="ARBA00022691"/>
    </source>
</evidence>
<dbReference type="SUPFAM" id="SSF102114">
    <property type="entry name" value="Radical SAM enzymes"/>
    <property type="match status" value="1"/>
</dbReference>
<dbReference type="PANTHER" id="PTHR21180:SF9">
    <property type="entry name" value="TYPE II SECRETION SYSTEM PROTEIN K"/>
    <property type="match status" value="1"/>
</dbReference>
<dbReference type="SUPFAM" id="SSF47781">
    <property type="entry name" value="RuvA domain 2-like"/>
    <property type="match status" value="1"/>
</dbReference>
<dbReference type="Gene3D" id="3.20.20.70">
    <property type="entry name" value="Aldolase class I"/>
    <property type="match status" value="1"/>
</dbReference>
<reference evidence="7 8" key="1">
    <citation type="submission" date="2019-08" db="EMBL/GenBank/DDBJ databases">
        <title>Bioinformatics analysis of the strain L3 and L5.</title>
        <authorList>
            <person name="Li X."/>
        </authorList>
    </citation>
    <scope>NUCLEOTIDE SEQUENCE [LARGE SCALE GENOMIC DNA]</scope>
    <source>
        <strain evidence="7 8">L3</strain>
    </source>
</reference>
<dbReference type="GO" id="GO:0051536">
    <property type="term" value="F:iron-sulfur cluster binding"/>
    <property type="evidence" value="ECO:0007669"/>
    <property type="project" value="UniProtKB-KW"/>
</dbReference>
<name>A0A640WD64_9GAMM</name>
<evidence type="ECO:0000313" key="8">
    <source>
        <dbReference type="Proteomes" id="UP000466024"/>
    </source>
</evidence>
<keyword evidence="4" id="KW-0408">Iron</keyword>
<dbReference type="SFLD" id="SFLDS00029">
    <property type="entry name" value="Radical_SAM"/>
    <property type="match status" value="1"/>
</dbReference>
<evidence type="ECO:0000256" key="4">
    <source>
        <dbReference type="ARBA" id="ARBA00023004"/>
    </source>
</evidence>
<feature type="region of interest" description="Disordered" evidence="6">
    <location>
        <begin position="397"/>
        <end position="419"/>
    </location>
</feature>
<dbReference type="GO" id="GO:0046872">
    <property type="term" value="F:metal ion binding"/>
    <property type="evidence" value="ECO:0007669"/>
    <property type="project" value="UniProtKB-KW"/>
</dbReference>
<keyword evidence="3" id="KW-0479">Metal-binding</keyword>
<evidence type="ECO:0000313" key="7">
    <source>
        <dbReference type="EMBL" id="KAA0017450.1"/>
    </source>
</evidence>
<dbReference type="PANTHER" id="PTHR21180">
    <property type="entry name" value="ENDONUCLEASE/EXONUCLEASE/PHOSPHATASE FAMILY DOMAIN-CONTAINING PROTEIN 1"/>
    <property type="match status" value="1"/>
</dbReference>
<dbReference type="AlphaFoldDB" id="A0A640WD64"/>
<evidence type="ECO:0000256" key="5">
    <source>
        <dbReference type="ARBA" id="ARBA00023014"/>
    </source>
</evidence>
<gene>
    <name evidence="7" type="ORF">F0A16_12905</name>
</gene>
<comment type="cofactor">
    <cofactor evidence="1">
        <name>[4Fe-4S] cluster</name>
        <dbReference type="ChEBI" id="CHEBI:49883"/>
    </cofactor>
</comment>
<protein>
    <submittedName>
        <fullName evidence="7">Putative DNA modification/repair radical SAM protein</fullName>
    </submittedName>
</protein>
<dbReference type="InterPro" id="IPR010994">
    <property type="entry name" value="RuvA_2-like"/>
</dbReference>
<keyword evidence="2" id="KW-0949">S-adenosyl-L-methionine</keyword>
<dbReference type="InterPro" id="IPR023874">
    <property type="entry name" value="DNA_rSAM_put"/>
</dbReference>
<dbReference type="NCBIfam" id="TIGR03916">
    <property type="entry name" value="rSAM_link_UDG"/>
    <property type="match status" value="1"/>
</dbReference>
<keyword evidence="8" id="KW-1185">Reference proteome</keyword>
<sequence length="419" mass="47373">MELIDKLSILADAAKYDASCASSGAPKRSSRGKTGLGSSNGMGICHSFTPDGRCVSLLKVLLTNFCLFDCQYCVNRRSSNVPRARFTPEEVVRLTLSFYRRNTISGLFLSSGIIRSSDYTMEQLIQVARLLRETHQFRGYIHLKAIPEADPRLLEEAGRYADRLSANIELPTLTGLKTLAPEKELDTIHSAMSHMRQRIDAANDDAERDAKRLPRSANPKRMAPRYAPGGQSTQMIVGADATDDRTILQSAQHLYRDFRLKRVYYSAFSPIPERPAGLPQAAPPLLREHRLYQADFLIRGYGFRAEELLNAPGNLDLEIDPKLAWALAHRDDFPVDLNRAEPAMIARVPGIGLRSVQRLVDLRRLRRIRYQDLVALRCRLETLRPFVVTQDYRPTDAQRDSSRLRQSLTQPQPAQMALW</sequence>
<organism evidence="7 8">
    <name type="scientific">Salinicola corii</name>
    <dbReference type="NCBI Taxonomy" id="2606937"/>
    <lineage>
        <taxon>Bacteria</taxon>
        <taxon>Pseudomonadati</taxon>
        <taxon>Pseudomonadota</taxon>
        <taxon>Gammaproteobacteria</taxon>
        <taxon>Oceanospirillales</taxon>
        <taxon>Halomonadaceae</taxon>
        <taxon>Salinicola</taxon>
    </lineage>
</organism>
<comment type="caution">
    <text evidence="7">The sequence shown here is derived from an EMBL/GenBank/DDBJ whole genome shotgun (WGS) entry which is preliminary data.</text>
</comment>